<evidence type="ECO:0000256" key="1">
    <source>
        <dbReference type="SAM" id="MobiDB-lite"/>
    </source>
</evidence>
<feature type="compositionally biased region" description="Low complexity" evidence="1">
    <location>
        <begin position="47"/>
        <end position="56"/>
    </location>
</feature>
<accession>A0A4Z2EXT8</accession>
<keyword evidence="3" id="KW-1185">Reference proteome</keyword>
<feature type="compositionally biased region" description="Basic and acidic residues" evidence="1">
    <location>
        <begin position="34"/>
        <end position="46"/>
    </location>
</feature>
<dbReference type="AlphaFoldDB" id="A0A4Z2EXT8"/>
<sequence length="130" mass="14573">MKSPNALSSTSGTALSCLVSRDHGRCCSEIREERRGVDGRQIEHSYSEVGESVGSMESERGASNTTHSGSTADNRLQLRSSHHRERIILSSFEALHMEHQDNNEIKLIRYVLRDYHNTIGGQMVTNDSDR</sequence>
<dbReference type="EMBL" id="SRLO01002202">
    <property type="protein sequence ID" value="TNN33563.1"/>
    <property type="molecule type" value="Genomic_DNA"/>
</dbReference>
<organism evidence="2 3">
    <name type="scientific">Liparis tanakae</name>
    <name type="common">Tanaka's snailfish</name>
    <dbReference type="NCBI Taxonomy" id="230148"/>
    <lineage>
        <taxon>Eukaryota</taxon>
        <taxon>Metazoa</taxon>
        <taxon>Chordata</taxon>
        <taxon>Craniata</taxon>
        <taxon>Vertebrata</taxon>
        <taxon>Euteleostomi</taxon>
        <taxon>Actinopterygii</taxon>
        <taxon>Neopterygii</taxon>
        <taxon>Teleostei</taxon>
        <taxon>Neoteleostei</taxon>
        <taxon>Acanthomorphata</taxon>
        <taxon>Eupercaria</taxon>
        <taxon>Perciformes</taxon>
        <taxon>Cottioidei</taxon>
        <taxon>Cottales</taxon>
        <taxon>Liparidae</taxon>
        <taxon>Liparis</taxon>
    </lineage>
</organism>
<protein>
    <submittedName>
        <fullName evidence="2">Uncharacterized protein</fullName>
    </submittedName>
</protein>
<feature type="region of interest" description="Disordered" evidence="1">
    <location>
        <begin position="34"/>
        <end position="80"/>
    </location>
</feature>
<comment type="caution">
    <text evidence="2">The sequence shown here is derived from an EMBL/GenBank/DDBJ whole genome shotgun (WGS) entry which is preliminary data.</text>
</comment>
<dbReference type="PROSITE" id="PS51257">
    <property type="entry name" value="PROKAR_LIPOPROTEIN"/>
    <property type="match status" value="1"/>
</dbReference>
<dbReference type="Proteomes" id="UP000314294">
    <property type="component" value="Unassembled WGS sequence"/>
</dbReference>
<evidence type="ECO:0000313" key="3">
    <source>
        <dbReference type="Proteomes" id="UP000314294"/>
    </source>
</evidence>
<proteinExistence type="predicted"/>
<gene>
    <name evidence="2" type="ORF">EYF80_056273</name>
</gene>
<reference evidence="2 3" key="1">
    <citation type="submission" date="2019-03" db="EMBL/GenBank/DDBJ databases">
        <title>First draft genome of Liparis tanakae, snailfish: a comprehensive survey of snailfish specific genes.</title>
        <authorList>
            <person name="Kim W."/>
            <person name="Song I."/>
            <person name="Jeong J.-H."/>
            <person name="Kim D."/>
            <person name="Kim S."/>
            <person name="Ryu S."/>
            <person name="Song J.Y."/>
            <person name="Lee S.K."/>
        </authorList>
    </citation>
    <scope>NUCLEOTIDE SEQUENCE [LARGE SCALE GENOMIC DNA]</scope>
    <source>
        <tissue evidence="2">Muscle</tissue>
    </source>
</reference>
<name>A0A4Z2EXT8_9TELE</name>
<evidence type="ECO:0000313" key="2">
    <source>
        <dbReference type="EMBL" id="TNN33563.1"/>
    </source>
</evidence>
<feature type="compositionally biased region" description="Polar residues" evidence="1">
    <location>
        <begin position="61"/>
        <end position="79"/>
    </location>
</feature>